<organism evidence="1 2">
    <name type="scientific">Pelomonas dachongensis</name>
    <dbReference type="NCBI Taxonomy" id="3299029"/>
    <lineage>
        <taxon>Bacteria</taxon>
        <taxon>Pseudomonadati</taxon>
        <taxon>Pseudomonadota</taxon>
        <taxon>Betaproteobacteria</taxon>
        <taxon>Burkholderiales</taxon>
        <taxon>Sphaerotilaceae</taxon>
        <taxon>Roseateles</taxon>
    </lineage>
</organism>
<sequence>MAKDPEAAAYKKLLDYFKYWLWVEKLAVDSLRDAIKHKREADIAQFREDLVYVSAIAAARHRRAQRYAQRHWGQHQAASLISGHGSSR</sequence>
<dbReference type="Proteomes" id="UP001606300">
    <property type="component" value="Unassembled WGS sequence"/>
</dbReference>
<gene>
    <name evidence="1" type="ORF">ACG02S_07955</name>
</gene>
<evidence type="ECO:0000313" key="1">
    <source>
        <dbReference type="EMBL" id="MFG6413833.1"/>
    </source>
</evidence>
<dbReference type="RefSeq" id="WP_394469908.1">
    <property type="nucleotide sequence ID" value="NZ_JBIGHY010000002.1"/>
</dbReference>
<protein>
    <submittedName>
        <fullName evidence="1">Uncharacterized protein</fullName>
    </submittedName>
</protein>
<proteinExistence type="predicted"/>
<comment type="caution">
    <text evidence="1">The sequence shown here is derived from an EMBL/GenBank/DDBJ whole genome shotgun (WGS) entry which is preliminary data.</text>
</comment>
<dbReference type="EMBL" id="JBIGHY010000002">
    <property type="protein sequence ID" value="MFG6413833.1"/>
    <property type="molecule type" value="Genomic_DNA"/>
</dbReference>
<evidence type="ECO:0000313" key="2">
    <source>
        <dbReference type="Proteomes" id="UP001606300"/>
    </source>
</evidence>
<reference evidence="1 2" key="1">
    <citation type="submission" date="2024-09" db="EMBL/GenBank/DDBJ databases">
        <title>Novel species of the genus Pelomonas and Roseateles isolated from streams.</title>
        <authorList>
            <person name="Lu H."/>
        </authorList>
    </citation>
    <scope>NUCLEOTIDE SEQUENCE [LARGE SCALE GENOMIC DNA]</scope>
    <source>
        <strain evidence="1 2">DC23W</strain>
    </source>
</reference>
<name>A0ABW7EK39_9BURK</name>
<accession>A0ABW7EK39</accession>
<keyword evidence="2" id="KW-1185">Reference proteome</keyword>